<dbReference type="RefSeq" id="WP_125017775.1">
    <property type="nucleotide sequence ID" value="NZ_QWEZ01000002.1"/>
</dbReference>
<evidence type="ECO:0000256" key="1">
    <source>
        <dbReference type="SAM" id="SignalP"/>
    </source>
</evidence>
<reference evidence="2 3" key="1">
    <citation type="submission" date="2018-08" db="EMBL/GenBank/DDBJ databases">
        <authorList>
            <person name="Khan S.A."/>
        </authorList>
    </citation>
    <scope>NUCLEOTIDE SEQUENCE [LARGE SCALE GENOMIC DNA]</scope>
    <source>
        <strain evidence="2 3">GTF-13</strain>
    </source>
</reference>
<proteinExistence type="predicted"/>
<evidence type="ECO:0000313" key="2">
    <source>
        <dbReference type="EMBL" id="RRJ83257.1"/>
    </source>
</evidence>
<dbReference type="Proteomes" id="UP000280792">
    <property type="component" value="Unassembled WGS sequence"/>
</dbReference>
<keyword evidence="1" id="KW-0732">Signal</keyword>
<feature type="signal peptide" evidence="1">
    <location>
        <begin position="1"/>
        <end position="22"/>
    </location>
</feature>
<sequence length="102" mass="11739">MKSQIMVGLVALLLPLMGQAQGDFYGTLYLDNELPELVIEDRRHNMAPIRVKTANVQAYSLDNRAIPVEWLENGDPVSYKYNSYTQRLKLWVDLVALERIED</sequence>
<dbReference type="AlphaFoldDB" id="A0A3P3VLP8"/>
<dbReference type="EMBL" id="QWEZ01000002">
    <property type="protein sequence ID" value="RRJ83257.1"/>
    <property type="molecule type" value="Genomic_DNA"/>
</dbReference>
<comment type="caution">
    <text evidence="2">The sequence shown here is derived from an EMBL/GenBank/DDBJ whole genome shotgun (WGS) entry which is preliminary data.</text>
</comment>
<gene>
    <name evidence="2" type="ORF">D0544_15630</name>
</gene>
<accession>A0A3P3VLP8</accession>
<feature type="chain" id="PRO_5018301181" evidence="1">
    <location>
        <begin position="23"/>
        <end position="102"/>
    </location>
</feature>
<organism evidence="2 3">
    <name type="scientific">Aestuariirhabdus litorea</name>
    <dbReference type="NCBI Taxonomy" id="2528527"/>
    <lineage>
        <taxon>Bacteria</taxon>
        <taxon>Pseudomonadati</taxon>
        <taxon>Pseudomonadota</taxon>
        <taxon>Gammaproteobacteria</taxon>
        <taxon>Oceanospirillales</taxon>
        <taxon>Aestuariirhabdaceae</taxon>
        <taxon>Aestuariirhabdus</taxon>
    </lineage>
</organism>
<keyword evidence="3" id="KW-1185">Reference proteome</keyword>
<reference evidence="2 3" key="2">
    <citation type="submission" date="2018-12" db="EMBL/GenBank/DDBJ databases">
        <title>Simiduia agarivorans gen. nov., sp. nov., a marine, agarolytic bacterium isolated from shallow coastal water from Keelung, Taiwan.</title>
        <authorList>
            <person name="Shieh W.Y."/>
        </authorList>
    </citation>
    <scope>NUCLEOTIDE SEQUENCE [LARGE SCALE GENOMIC DNA]</scope>
    <source>
        <strain evidence="2 3">GTF-13</strain>
    </source>
</reference>
<evidence type="ECO:0000313" key="3">
    <source>
        <dbReference type="Proteomes" id="UP000280792"/>
    </source>
</evidence>
<name>A0A3P3VLP8_9GAMM</name>
<protein>
    <submittedName>
        <fullName evidence="2">Uncharacterized protein</fullName>
    </submittedName>
</protein>